<organism evidence="1 2">
    <name type="scientific">Portunus trituberculatus</name>
    <name type="common">Swimming crab</name>
    <name type="synonym">Neptunus trituberculatus</name>
    <dbReference type="NCBI Taxonomy" id="210409"/>
    <lineage>
        <taxon>Eukaryota</taxon>
        <taxon>Metazoa</taxon>
        <taxon>Ecdysozoa</taxon>
        <taxon>Arthropoda</taxon>
        <taxon>Crustacea</taxon>
        <taxon>Multicrustacea</taxon>
        <taxon>Malacostraca</taxon>
        <taxon>Eumalacostraca</taxon>
        <taxon>Eucarida</taxon>
        <taxon>Decapoda</taxon>
        <taxon>Pleocyemata</taxon>
        <taxon>Brachyura</taxon>
        <taxon>Eubrachyura</taxon>
        <taxon>Portunoidea</taxon>
        <taxon>Portunidae</taxon>
        <taxon>Portuninae</taxon>
        <taxon>Portunus</taxon>
    </lineage>
</organism>
<proteinExistence type="predicted"/>
<keyword evidence="2" id="KW-1185">Reference proteome</keyword>
<dbReference type="Proteomes" id="UP000324222">
    <property type="component" value="Unassembled WGS sequence"/>
</dbReference>
<gene>
    <name evidence="1" type="ORF">E2C01_068647</name>
</gene>
<comment type="caution">
    <text evidence="1">The sequence shown here is derived from an EMBL/GenBank/DDBJ whole genome shotgun (WGS) entry which is preliminary data.</text>
</comment>
<accession>A0A5B7HPC6</accession>
<name>A0A5B7HPC6_PORTR</name>
<dbReference type="AlphaFoldDB" id="A0A5B7HPC6"/>
<evidence type="ECO:0000313" key="1">
    <source>
        <dbReference type="EMBL" id="MPC74290.1"/>
    </source>
</evidence>
<protein>
    <submittedName>
        <fullName evidence="1">Uncharacterized protein</fullName>
    </submittedName>
</protein>
<evidence type="ECO:0000313" key="2">
    <source>
        <dbReference type="Proteomes" id="UP000324222"/>
    </source>
</evidence>
<sequence length="65" mass="7335">MRHGSWCGGEVGGCVWGRKERERQVSQVKDQVLEEEDRQVIVVILRWESSPVIPSLSGSNTPMIL</sequence>
<dbReference type="EMBL" id="VSRR010038642">
    <property type="protein sequence ID" value="MPC74290.1"/>
    <property type="molecule type" value="Genomic_DNA"/>
</dbReference>
<reference evidence="1 2" key="1">
    <citation type="submission" date="2019-05" db="EMBL/GenBank/DDBJ databases">
        <title>Another draft genome of Portunus trituberculatus and its Hox gene families provides insights of decapod evolution.</title>
        <authorList>
            <person name="Jeong J.-H."/>
            <person name="Song I."/>
            <person name="Kim S."/>
            <person name="Choi T."/>
            <person name="Kim D."/>
            <person name="Ryu S."/>
            <person name="Kim W."/>
        </authorList>
    </citation>
    <scope>NUCLEOTIDE SEQUENCE [LARGE SCALE GENOMIC DNA]</scope>
    <source>
        <tissue evidence="1">Muscle</tissue>
    </source>
</reference>